<evidence type="ECO:0000313" key="5">
    <source>
        <dbReference type="EMBL" id="CAD2217228.1"/>
    </source>
</evidence>
<dbReference type="AlphaFoldDB" id="A0A7G2CBR5"/>
<dbReference type="EMBL" id="LR877152">
    <property type="protein sequence ID" value="CAD2217228.1"/>
    <property type="molecule type" value="Genomic_DNA"/>
</dbReference>
<feature type="region of interest" description="Disordered" evidence="4">
    <location>
        <begin position="143"/>
        <end position="169"/>
    </location>
</feature>
<proteinExistence type="predicted"/>
<keyword evidence="3" id="KW-0677">Repeat</keyword>
<dbReference type="GO" id="GO:0005886">
    <property type="term" value="C:plasma membrane"/>
    <property type="evidence" value="ECO:0007669"/>
    <property type="project" value="TreeGrafter"/>
</dbReference>
<dbReference type="PROSITE" id="PS51450">
    <property type="entry name" value="LRR"/>
    <property type="match status" value="4"/>
</dbReference>
<dbReference type="PANTHER" id="PTHR24369:SF210">
    <property type="entry name" value="CHAOPTIN-RELATED"/>
    <property type="match status" value="1"/>
</dbReference>
<evidence type="ECO:0000256" key="2">
    <source>
        <dbReference type="ARBA" id="ARBA00022729"/>
    </source>
</evidence>
<evidence type="ECO:0000256" key="4">
    <source>
        <dbReference type="SAM" id="MobiDB-lite"/>
    </source>
</evidence>
<keyword evidence="1" id="KW-0433">Leucine-rich repeat</keyword>
<dbReference type="PANTHER" id="PTHR24369">
    <property type="entry name" value="ANTIGEN BSP, PUTATIVE-RELATED"/>
    <property type="match status" value="1"/>
</dbReference>
<gene>
    <name evidence="5" type="ORF">ADEAN_000470600</name>
</gene>
<protein>
    <submittedName>
        <fullName evidence="5">Leucine rich repeat/Leucine Rich repeats (2 copies)/Leucine Rich repeat/Leucine Rich Repeat, putative</fullName>
    </submittedName>
</protein>
<keyword evidence="6" id="KW-1185">Reference proteome</keyword>
<dbReference type="InterPro" id="IPR003591">
    <property type="entry name" value="Leu-rich_rpt_typical-subtyp"/>
</dbReference>
<dbReference type="InterPro" id="IPR032675">
    <property type="entry name" value="LRR_dom_sf"/>
</dbReference>
<organism evidence="5 6">
    <name type="scientific">Angomonas deanei</name>
    <dbReference type="NCBI Taxonomy" id="59799"/>
    <lineage>
        <taxon>Eukaryota</taxon>
        <taxon>Discoba</taxon>
        <taxon>Euglenozoa</taxon>
        <taxon>Kinetoplastea</taxon>
        <taxon>Metakinetoplastina</taxon>
        <taxon>Trypanosomatida</taxon>
        <taxon>Trypanosomatidae</taxon>
        <taxon>Strigomonadinae</taxon>
        <taxon>Angomonas</taxon>
    </lineage>
</organism>
<name>A0A7G2CBR5_9TRYP</name>
<sequence>MRQSSPARQLLFKEYEDHNNNNIANQIIASHHNNNNTNSAYDSLSPQEKKTLRETTSLFICCRNLFSIQQIRFLGHLTQLTVLNLHMNNIKKIPPMVLSHLTHLEELDLSANEIGTLHKDSFSGLTKLKVLNLSSNCLVHLNPEEEEEQEAEKGNGNKRKHKSKNSPLSNKTEWIKDGIFAPLESLQILYLSFNHVENLDGLRSILPPTGGGNNEKQHKSYFKKIDLSGNAIASLAQVKESLVLQRGNLEDIRLAIHHPNDKKEEEEDLQQAWMDQLTRENPFISQNSINTNNNMYVEELLEYFPSLQVIDGQSHGVNPIEEENTRKVEALATINSATGTTIKETQKKEEEEEKKKLLDEMNYYYTLKSDVEELKDQLTHIKEIEINR</sequence>
<evidence type="ECO:0000256" key="1">
    <source>
        <dbReference type="ARBA" id="ARBA00022614"/>
    </source>
</evidence>
<dbReference type="InterPro" id="IPR050541">
    <property type="entry name" value="LRR_TM_domain-containing"/>
</dbReference>
<dbReference type="SUPFAM" id="SSF52058">
    <property type="entry name" value="L domain-like"/>
    <property type="match status" value="1"/>
</dbReference>
<dbReference type="InterPro" id="IPR001611">
    <property type="entry name" value="Leu-rich_rpt"/>
</dbReference>
<dbReference type="Pfam" id="PF13855">
    <property type="entry name" value="LRR_8"/>
    <property type="match status" value="1"/>
</dbReference>
<evidence type="ECO:0000256" key="3">
    <source>
        <dbReference type="ARBA" id="ARBA00022737"/>
    </source>
</evidence>
<evidence type="ECO:0000313" key="6">
    <source>
        <dbReference type="Proteomes" id="UP000515908"/>
    </source>
</evidence>
<dbReference type="SMART" id="SM00369">
    <property type="entry name" value="LRR_TYP"/>
    <property type="match status" value="4"/>
</dbReference>
<dbReference type="Gene3D" id="3.80.10.10">
    <property type="entry name" value="Ribonuclease Inhibitor"/>
    <property type="match status" value="2"/>
</dbReference>
<keyword evidence="2" id="KW-0732">Signal</keyword>
<dbReference type="SMART" id="SM00365">
    <property type="entry name" value="LRR_SD22"/>
    <property type="match status" value="2"/>
</dbReference>
<accession>A0A7G2CBR5</accession>
<dbReference type="VEuPathDB" id="TriTrypDB:ADEAN_000470600"/>
<reference evidence="5 6" key="1">
    <citation type="submission" date="2020-08" db="EMBL/GenBank/DDBJ databases">
        <authorList>
            <person name="Newling K."/>
            <person name="Davey J."/>
            <person name="Forrester S."/>
        </authorList>
    </citation>
    <scope>NUCLEOTIDE SEQUENCE [LARGE SCALE GENOMIC DNA]</scope>
    <source>
        <strain evidence="6">Crithidia deanei Carvalho (ATCC PRA-265)</strain>
    </source>
</reference>
<dbReference type="Proteomes" id="UP000515908">
    <property type="component" value="Chromosome 08"/>
</dbReference>